<comment type="caution">
    <text evidence="3">The sequence shown here is derived from an EMBL/GenBank/DDBJ whole genome shotgun (WGS) entry which is preliminary data.</text>
</comment>
<name>A0ABQ5TG90_9BACI</name>
<dbReference type="Gene3D" id="6.20.240.60">
    <property type="match status" value="1"/>
</dbReference>
<evidence type="ECO:0000313" key="4">
    <source>
        <dbReference type="Proteomes" id="UP001275436"/>
    </source>
</evidence>
<feature type="signal peptide" evidence="1">
    <location>
        <begin position="1"/>
        <end position="24"/>
    </location>
</feature>
<feature type="domain" description="Cell wall hydrolase SleB" evidence="2">
    <location>
        <begin position="82"/>
        <end position="180"/>
    </location>
</feature>
<dbReference type="RefSeq" id="WP_077595956.1">
    <property type="nucleotide sequence ID" value="NZ_BSKO01000001.1"/>
</dbReference>
<dbReference type="InterPro" id="IPR011105">
    <property type="entry name" value="Cell_wall_hydrolase_SleB"/>
</dbReference>
<accession>A0ABQ5TG90</accession>
<evidence type="ECO:0000259" key="2">
    <source>
        <dbReference type="Pfam" id="PF07486"/>
    </source>
</evidence>
<dbReference type="EMBL" id="BSKO01000001">
    <property type="protein sequence ID" value="GLO65107.1"/>
    <property type="molecule type" value="Genomic_DNA"/>
</dbReference>
<keyword evidence="1" id="KW-0732">Signal</keyword>
<reference evidence="3 4" key="1">
    <citation type="submission" date="2023-02" db="EMBL/GenBank/DDBJ databases">
        <title>Oceanobacillus kimchii IFOP_LL358 isolated form Alexandrium catenella lab strain.</title>
        <authorList>
            <person name="Gajardo G."/>
            <person name="Ueki S."/>
            <person name="Maruyama F."/>
        </authorList>
    </citation>
    <scope>NUCLEOTIDE SEQUENCE [LARGE SCALE GENOMIC DNA]</scope>
    <source>
        <strain evidence="3 4">IFOP_LL358</strain>
    </source>
</reference>
<sequence length="182" mass="20542">MRKVITLLVTSFLLIILTPVDASAAETEEEIEKDNKLSMHQLSNHKSNVEELEMIYIDEETVDMTNNERDLLERLVHAEAKGEPYEGKVAVAVVVLNRVDSNQFPDTVSEVIHQDKQFTPVSNGKINKPAGDSSKEAVEEALHTDRSLVTESLYFYNPKTATSRWLDDKVTTEVIGKHVFKD</sequence>
<protein>
    <recommendedName>
        <fullName evidence="2">Cell wall hydrolase SleB domain-containing protein</fullName>
    </recommendedName>
</protein>
<evidence type="ECO:0000313" key="3">
    <source>
        <dbReference type="EMBL" id="GLO65107.1"/>
    </source>
</evidence>
<dbReference type="Pfam" id="PF07486">
    <property type="entry name" value="Hydrolase_2"/>
    <property type="match status" value="1"/>
</dbReference>
<gene>
    <name evidence="3" type="primary">ykvT</name>
    <name evidence="3" type="ORF">MACH08_08910</name>
</gene>
<feature type="chain" id="PRO_5045787943" description="Cell wall hydrolase SleB domain-containing protein" evidence="1">
    <location>
        <begin position="25"/>
        <end position="182"/>
    </location>
</feature>
<dbReference type="Gene3D" id="1.10.10.2520">
    <property type="entry name" value="Cell wall hydrolase SleB, domain 1"/>
    <property type="match status" value="1"/>
</dbReference>
<proteinExistence type="predicted"/>
<organism evidence="3 4">
    <name type="scientific">Oceanobacillus kimchii</name>
    <dbReference type="NCBI Taxonomy" id="746691"/>
    <lineage>
        <taxon>Bacteria</taxon>
        <taxon>Bacillati</taxon>
        <taxon>Bacillota</taxon>
        <taxon>Bacilli</taxon>
        <taxon>Bacillales</taxon>
        <taxon>Bacillaceae</taxon>
        <taxon>Oceanobacillus</taxon>
    </lineage>
</organism>
<evidence type="ECO:0000256" key="1">
    <source>
        <dbReference type="SAM" id="SignalP"/>
    </source>
</evidence>
<dbReference type="InterPro" id="IPR042047">
    <property type="entry name" value="SleB_dom1"/>
</dbReference>
<dbReference type="Proteomes" id="UP001275436">
    <property type="component" value="Unassembled WGS sequence"/>
</dbReference>
<keyword evidence="4" id="KW-1185">Reference proteome</keyword>